<dbReference type="SUPFAM" id="SSF102848">
    <property type="entry name" value="NSFL1 (p97 ATPase) cofactor p47, SEP domain"/>
    <property type="match status" value="1"/>
</dbReference>
<evidence type="ECO:0000313" key="4">
    <source>
        <dbReference type="Proteomes" id="UP000515908"/>
    </source>
</evidence>
<dbReference type="GO" id="GO:0005829">
    <property type="term" value="C:cytosol"/>
    <property type="evidence" value="ECO:0007669"/>
    <property type="project" value="TreeGrafter"/>
</dbReference>
<gene>
    <name evidence="3" type="ORF">ADEAN_000583400</name>
</gene>
<dbReference type="EMBL" id="LR877155">
    <property type="protein sequence ID" value="CAD2218346.1"/>
    <property type="molecule type" value="Genomic_DNA"/>
</dbReference>
<dbReference type="PANTHER" id="PTHR23333:SF20">
    <property type="entry name" value="NSFL1 COFACTOR P47"/>
    <property type="match status" value="1"/>
</dbReference>
<dbReference type="SUPFAM" id="SSF54236">
    <property type="entry name" value="Ubiquitin-like"/>
    <property type="match status" value="1"/>
</dbReference>
<evidence type="ECO:0000256" key="1">
    <source>
        <dbReference type="SAM" id="MobiDB-lite"/>
    </source>
</evidence>
<dbReference type="GO" id="GO:0031468">
    <property type="term" value="P:nuclear membrane reassembly"/>
    <property type="evidence" value="ECO:0007669"/>
    <property type="project" value="TreeGrafter"/>
</dbReference>
<dbReference type="InterPro" id="IPR029071">
    <property type="entry name" value="Ubiquitin-like_domsf"/>
</dbReference>
<protein>
    <submittedName>
        <fullName evidence="3">SEP domain containing protein, putative</fullName>
    </submittedName>
</protein>
<dbReference type="AlphaFoldDB" id="A0A7G2CEZ9"/>
<dbReference type="InterPro" id="IPR036241">
    <property type="entry name" value="NSFL1C_SEP_dom_sf"/>
</dbReference>
<dbReference type="GO" id="GO:0043130">
    <property type="term" value="F:ubiquitin binding"/>
    <property type="evidence" value="ECO:0007669"/>
    <property type="project" value="TreeGrafter"/>
</dbReference>
<name>A0A7G2CEZ9_9TRYP</name>
<feature type="region of interest" description="Disordered" evidence="1">
    <location>
        <begin position="136"/>
        <end position="156"/>
    </location>
</feature>
<sequence>MSEPDSSKPEDGPVSQIDKLFAKAAGKENTAAVNDEDQLNAFYGRSRRLGHTAAPSPFIAPATRQLRSVKLNIYADGYTIDDGPLLSMETDESKEFFAQMDRGVVPSSLAAQFPNSDIDVELNDFQKRKYVPPQRAAFQGDGRRLESGTGPAPSSVAVECPEGGEVEVDEGADDVTVVRIIGSKGEAKSFSLNASKHRVKDLYRLARKEEPDLGPFTLVVRSVPPKPLGEDAMEMTIEEANLKRAAISVRK</sequence>
<dbReference type="GO" id="GO:0007030">
    <property type="term" value="P:Golgi organization"/>
    <property type="evidence" value="ECO:0007669"/>
    <property type="project" value="TreeGrafter"/>
</dbReference>
<keyword evidence="4" id="KW-1185">Reference proteome</keyword>
<dbReference type="SMART" id="SM00553">
    <property type="entry name" value="SEP"/>
    <property type="match status" value="1"/>
</dbReference>
<dbReference type="GO" id="GO:0043161">
    <property type="term" value="P:proteasome-mediated ubiquitin-dependent protein catabolic process"/>
    <property type="evidence" value="ECO:0007669"/>
    <property type="project" value="TreeGrafter"/>
</dbReference>
<organism evidence="3 4">
    <name type="scientific">Angomonas deanei</name>
    <dbReference type="NCBI Taxonomy" id="59799"/>
    <lineage>
        <taxon>Eukaryota</taxon>
        <taxon>Discoba</taxon>
        <taxon>Euglenozoa</taxon>
        <taxon>Kinetoplastea</taxon>
        <taxon>Metakinetoplastina</taxon>
        <taxon>Trypanosomatida</taxon>
        <taxon>Trypanosomatidae</taxon>
        <taxon>Strigomonadinae</taxon>
        <taxon>Angomonas</taxon>
    </lineage>
</organism>
<dbReference type="VEuPathDB" id="TriTrypDB:ADEAN_000583400"/>
<dbReference type="OrthoDB" id="25887at2759"/>
<dbReference type="PANTHER" id="PTHR23333">
    <property type="entry name" value="UBX DOMAIN CONTAINING PROTEIN"/>
    <property type="match status" value="1"/>
</dbReference>
<dbReference type="Pfam" id="PF08059">
    <property type="entry name" value="SEP"/>
    <property type="match status" value="1"/>
</dbReference>
<dbReference type="Gene3D" id="3.10.20.90">
    <property type="entry name" value="Phosphatidylinositol 3-kinase Catalytic Subunit, Chain A, domain 1"/>
    <property type="match status" value="1"/>
</dbReference>
<evidence type="ECO:0000313" key="3">
    <source>
        <dbReference type="EMBL" id="CAD2218346.1"/>
    </source>
</evidence>
<dbReference type="Proteomes" id="UP000515908">
    <property type="component" value="Chromosome 11"/>
</dbReference>
<reference evidence="3 4" key="1">
    <citation type="submission" date="2020-08" db="EMBL/GenBank/DDBJ databases">
        <authorList>
            <person name="Newling K."/>
            <person name="Davey J."/>
            <person name="Forrester S."/>
        </authorList>
    </citation>
    <scope>NUCLEOTIDE SEQUENCE [LARGE SCALE GENOMIC DNA]</scope>
    <source>
        <strain evidence="4">Crithidia deanei Carvalho (ATCC PRA-265)</strain>
    </source>
</reference>
<dbReference type="GO" id="GO:0005634">
    <property type="term" value="C:nucleus"/>
    <property type="evidence" value="ECO:0007669"/>
    <property type="project" value="TreeGrafter"/>
</dbReference>
<dbReference type="PROSITE" id="PS51399">
    <property type="entry name" value="SEP"/>
    <property type="match status" value="1"/>
</dbReference>
<dbReference type="GO" id="GO:0061025">
    <property type="term" value="P:membrane fusion"/>
    <property type="evidence" value="ECO:0007669"/>
    <property type="project" value="TreeGrafter"/>
</dbReference>
<accession>A0A7G2CEZ9</accession>
<proteinExistence type="predicted"/>
<dbReference type="InterPro" id="IPR012989">
    <property type="entry name" value="SEP_domain"/>
</dbReference>
<feature type="domain" description="SEP" evidence="2">
    <location>
        <begin position="66"/>
        <end position="131"/>
    </location>
</feature>
<dbReference type="GO" id="GO:0000045">
    <property type="term" value="P:autophagosome assembly"/>
    <property type="evidence" value="ECO:0007669"/>
    <property type="project" value="TreeGrafter"/>
</dbReference>
<evidence type="ECO:0000259" key="2">
    <source>
        <dbReference type="PROSITE" id="PS51399"/>
    </source>
</evidence>
<dbReference type="Gene3D" id="3.30.420.210">
    <property type="entry name" value="SEP domain"/>
    <property type="match status" value="1"/>
</dbReference>